<name>R1CS23_9FIRM</name>
<evidence type="ECO:0000313" key="1">
    <source>
        <dbReference type="EMBL" id="EOC99483.1"/>
    </source>
</evidence>
<dbReference type="EMBL" id="ARZA01000269">
    <property type="protein sequence ID" value="EOC99483.1"/>
    <property type="molecule type" value="Genomic_DNA"/>
</dbReference>
<reference evidence="1 2" key="1">
    <citation type="journal article" date="2015" name="Geomicrobiol. J.">
        <title>Caldisalinibacter kiritimatiensis gen. nov., sp. nov., a moderately thermohalophilic thiosulfate-reducing bacterium from a hypersaline microbial mat.</title>
        <authorList>
            <person name="Ben Hania W."/>
            <person name="Joseph M."/>
            <person name="Fiebig A."/>
            <person name="Bunk B."/>
            <person name="Klenk H.-P."/>
            <person name="Fardeau M.-L."/>
            <person name="Spring S."/>
        </authorList>
    </citation>
    <scope>NUCLEOTIDE SEQUENCE [LARGE SCALE GENOMIC DNA]</scope>
    <source>
        <strain evidence="1 2">L21-TH-D2</strain>
    </source>
</reference>
<dbReference type="Proteomes" id="UP000013378">
    <property type="component" value="Unassembled WGS sequence"/>
</dbReference>
<proteinExistence type="predicted"/>
<protein>
    <submittedName>
        <fullName evidence="1">Uncharacterized protein</fullName>
    </submittedName>
</protein>
<accession>R1CS23</accession>
<dbReference type="eggNOG" id="ENOG502ZUEZ">
    <property type="taxonomic scope" value="Bacteria"/>
</dbReference>
<organism evidence="1 2">
    <name type="scientific">Caldisalinibacter kiritimatiensis</name>
    <dbReference type="NCBI Taxonomy" id="1304284"/>
    <lineage>
        <taxon>Bacteria</taxon>
        <taxon>Bacillati</taxon>
        <taxon>Bacillota</taxon>
        <taxon>Tissierellia</taxon>
        <taxon>Tissierellales</taxon>
        <taxon>Thermohalobacteraceae</taxon>
        <taxon>Caldisalinibacter</taxon>
    </lineage>
</organism>
<comment type="caution">
    <text evidence="1">The sequence shown here is derived from an EMBL/GenBank/DDBJ whole genome shotgun (WGS) entry which is preliminary data.</text>
</comment>
<gene>
    <name evidence="1" type="ORF">L21TH_2488</name>
</gene>
<evidence type="ECO:0000313" key="2">
    <source>
        <dbReference type="Proteomes" id="UP000013378"/>
    </source>
</evidence>
<keyword evidence="2" id="KW-1185">Reference proteome</keyword>
<dbReference type="OrthoDB" id="1753480at2"/>
<dbReference type="RefSeq" id="WP_006317031.1">
    <property type="nucleotide sequence ID" value="NZ_ARZA01000269.1"/>
</dbReference>
<dbReference type="AlphaFoldDB" id="R1CS23"/>
<sequence>MPWKKGKVRFDDGTVYPAELLVKDNGEVWNMKVYKDGGVIEEIDAQEFASKFGKSAEEVYPFRYEIED</sequence>